<dbReference type="SMART" id="SM00088">
    <property type="entry name" value="PINT"/>
    <property type="match status" value="1"/>
</dbReference>
<dbReference type="Pfam" id="PF01399">
    <property type="entry name" value="PCI"/>
    <property type="match status" value="1"/>
</dbReference>
<evidence type="ECO:0000256" key="4">
    <source>
        <dbReference type="ARBA" id="ARBA00014881"/>
    </source>
</evidence>
<evidence type="ECO:0000259" key="8">
    <source>
        <dbReference type="PROSITE" id="PS50250"/>
    </source>
</evidence>
<accession>A0A1I7X792</accession>
<evidence type="ECO:0000256" key="2">
    <source>
        <dbReference type="ARBA" id="ARBA00004496"/>
    </source>
</evidence>
<protein>
    <recommendedName>
        <fullName evidence="4">COP9 signalosome complex subunit 4</fullName>
    </recommendedName>
</protein>
<evidence type="ECO:0000256" key="5">
    <source>
        <dbReference type="ARBA" id="ARBA00022490"/>
    </source>
</evidence>
<dbReference type="SUPFAM" id="SSF46785">
    <property type="entry name" value="Winged helix' DNA-binding domain"/>
    <property type="match status" value="1"/>
</dbReference>
<name>A0A1I7X792_HETBA</name>
<dbReference type="InterPro" id="IPR054559">
    <property type="entry name" value="PSMD12-CSN4-like_N"/>
</dbReference>
<evidence type="ECO:0000256" key="3">
    <source>
        <dbReference type="ARBA" id="ARBA00010417"/>
    </source>
</evidence>
<dbReference type="PANTHER" id="PTHR10855:SF2">
    <property type="entry name" value="COP9 SIGNALOSOME COMPLEX SUBUNIT 4"/>
    <property type="match status" value="1"/>
</dbReference>
<keyword evidence="7" id="KW-0539">Nucleus</keyword>
<dbReference type="PANTHER" id="PTHR10855">
    <property type="entry name" value="26S PROTEASOME NON-ATPASE REGULATORY SUBUNIT 12/COP9 SIGNALOSOME COMPLEX SUBUNIT 4"/>
    <property type="match status" value="1"/>
</dbReference>
<dbReference type="Proteomes" id="UP000095283">
    <property type="component" value="Unplaced"/>
</dbReference>
<organism evidence="9 10">
    <name type="scientific">Heterorhabditis bacteriophora</name>
    <name type="common">Entomopathogenic nematode worm</name>
    <dbReference type="NCBI Taxonomy" id="37862"/>
    <lineage>
        <taxon>Eukaryota</taxon>
        <taxon>Metazoa</taxon>
        <taxon>Ecdysozoa</taxon>
        <taxon>Nematoda</taxon>
        <taxon>Chromadorea</taxon>
        <taxon>Rhabditida</taxon>
        <taxon>Rhabditina</taxon>
        <taxon>Rhabditomorpha</taxon>
        <taxon>Strongyloidea</taxon>
        <taxon>Heterorhabditidae</taxon>
        <taxon>Heterorhabditis</taxon>
    </lineage>
</organism>
<dbReference type="GO" id="GO:0008180">
    <property type="term" value="C:COP9 signalosome"/>
    <property type="evidence" value="ECO:0007669"/>
    <property type="project" value="UniProtKB-KW"/>
</dbReference>
<evidence type="ECO:0000256" key="1">
    <source>
        <dbReference type="ARBA" id="ARBA00004123"/>
    </source>
</evidence>
<dbReference type="GO" id="GO:0005829">
    <property type="term" value="C:cytosol"/>
    <property type="evidence" value="ECO:0007669"/>
    <property type="project" value="TreeGrafter"/>
</dbReference>
<evidence type="ECO:0000256" key="6">
    <source>
        <dbReference type="ARBA" id="ARBA00022790"/>
    </source>
</evidence>
<reference evidence="10" key="1">
    <citation type="submission" date="2016-11" db="UniProtKB">
        <authorList>
            <consortium name="WormBaseParasite"/>
        </authorList>
    </citation>
    <scope>IDENTIFICATION</scope>
</reference>
<proteinExistence type="inferred from homology"/>
<keyword evidence="9" id="KW-1185">Reference proteome</keyword>
<dbReference type="Pfam" id="PF18420">
    <property type="entry name" value="CSN4_RPN5_eIF3a"/>
    <property type="match status" value="1"/>
</dbReference>
<dbReference type="InterPro" id="IPR000717">
    <property type="entry name" value="PCI_dom"/>
</dbReference>
<sequence>MTSCVVAEVTEIFARETDHKAQGEELQVLLNNFFPSQVSSGSDIEPLMCLIEAVSRHFISTVATRLDQCLLPLSAIRLIAERTLNILNSRAISYEEQSSVFRQKLACVHEQEGRFVEAAHTLIGIPVESGQRPFSAEQKMSLYLRIGRLLLEAGHCCEAEQYVNRASLLQAEARSDRLNIDHKVVYARVLDSKRKFIDAAQRYHELSLLSELPVADKKIALTRAISCTILANPAQLPTFGLLEKMYLDKLIKNNEFIIKILLFKLLEFENELPVHQRTDEKGESIVRSVIVEHNMAAVSRLYNNISLETLGQLLGIEAEKAEYIAAQMISTNRLKGRIDQIEGYVHFEKRDPLKLWDEQILSFCHQVNKVTDMITAAHPELSAK</sequence>
<dbReference type="InterPro" id="IPR036388">
    <property type="entry name" value="WH-like_DNA-bd_sf"/>
</dbReference>
<dbReference type="Pfam" id="PF22241">
    <property type="entry name" value="PSMD12-CSN4_N"/>
    <property type="match status" value="1"/>
</dbReference>
<evidence type="ECO:0000256" key="7">
    <source>
        <dbReference type="ARBA" id="ARBA00023242"/>
    </source>
</evidence>
<dbReference type="InterPro" id="IPR036390">
    <property type="entry name" value="WH_DNA-bd_sf"/>
</dbReference>
<comment type="similarity">
    <text evidence="3">Belongs to the CSN4 family.</text>
</comment>
<dbReference type="WBParaSite" id="Hba_13443">
    <property type="protein sequence ID" value="Hba_13443"/>
    <property type="gene ID" value="Hba_13443"/>
</dbReference>
<dbReference type="InterPro" id="IPR040134">
    <property type="entry name" value="PSMD12/CSN4"/>
</dbReference>
<evidence type="ECO:0000313" key="9">
    <source>
        <dbReference type="Proteomes" id="UP000095283"/>
    </source>
</evidence>
<comment type="subcellular location">
    <subcellularLocation>
        <location evidence="2">Cytoplasm</location>
    </subcellularLocation>
    <subcellularLocation>
        <location evidence="1">Nucleus</location>
    </subcellularLocation>
</comment>
<dbReference type="AlphaFoldDB" id="A0A1I7X792"/>
<keyword evidence="6" id="KW-0736">Signalosome</keyword>
<dbReference type="InterPro" id="IPR041406">
    <property type="entry name" value="CSN4_HTH"/>
</dbReference>
<feature type="domain" description="PCI" evidence="8">
    <location>
        <begin position="157"/>
        <end position="352"/>
    </location>
</feature>
<dbReference type="Gene3D" id="1.10.10.10">
    <property type="entry name" value="Winged helix-like DNA-binding domain superfamily/Winged helix DNA-binding domain"/>
    <property type="match status" value="1"/>
</dbReference>
<evidence type="ECO:0000313" key="10">
    <source>
        <dbReference type="WBParaSite" id="Hba_13443"/>
    </source>
</evidence>
<dbReference type="PROSITE" id="PS50250">
    <property type="entry name" value="PCI"/>
    <property type="match status" value="1"/>
</dbReference>
<keyword evidence="5" id="KW-0963">Cytoplasm</keyword>